<keyword evidence="3" id="KW-1185">Reference proteome</keyword>
<dbReference type="EMBL" id="JMSE01000919">
    <property type="protein sequence ID" value="KDN66631.1"/>
    <property type="molecule type" value="Genomic_DNA"/>
</dbReference>
<proteinExistence type="predicted"/>
<gene>
    <name evidence="2" type="ORF">CSUB01_07886</name>
</gene>
<feature type="region of interest" description="Disordered" evidence="1">
    <location>
        <begin position="106"/>
        <end position="133"/>
    </location>
</feature>
<comment type="caution">
    <text evidence="2">The sequence shown here is derived from an EMBL/GenBank/DDBJ whole genome shotgun (WGS) entry which is preliminary data.</text>
</comment>
<evidence type="ECO:0000313" key="2">
    <source>
        <dbReference type="EMBL" id="KDN66631.1"/>
    </source>
</evidence>
<protein>
    <submittedName>
        <fullName evidence="2">Uncharacterized protein</fullName>
    </submittedName>
</protein>
<evidence type="ECO:0000256" key="1">
    <source>
        <dbReference type="SAM" id="MobiDB-lite"/>
    </source>
</evidence>
<reference evidence="3" key="1">
    <citation type="journal article" date="2014" name="Genome Announc.">
        <title>Draft genome sequence of Colletotrichum sublineola, a destructive pathogen of cultivated sorghum.</title>
        <authorList>
            <person name="Baroncelli R."/>
            <person name="Sanz-Martin J.M."/>
            <person name="Rech G.E."/>
            <person name="Sukno S.A."/>
            <person name="Thon M.R."/>
        </authorList>
    </citation>
    <scope>NUCLEOTIDE SEQUENCE [LARGE SCALE GENOMIC DNA]</scope>
    <source>
        <strain evidence="3">TX430BB</strain>
    </source>
</reference>
<dbReference type="AlphaFoldDB" id="A0A066XLM5"/>
<organism evidence="2 3">
    <name type="scientific">Colletotrichum sublineola</name>
    <name type="common">Sorghum anthracnose fungus</name>
    <dbReference type="NCBI Taxonomy" id="1173701"/>
    <lineage>
        <taxon>Eukaryota</taxon>
        <taxon>Fungi</taxon>
        <taxon>Dikarya</taxon>
        <taxon>Ascomycota</taxon>
        <taxon>Pezizomycotina</taxon>
        <taxon>Sordariomycetes</taxon>
        <taxon>Hypocreomycetidae</taxon>
        <taxon>Glomerellales</taxon>
        <taxon>Glomerellaceae</taxon>
        <taxon>Colletotrichum</taxon>
        <taxon>Colletotrichum graminicola species complex</taxon>
    </lineage>
</organism>
<dbReference type="Proteomes" id="UP000027238">
    <property type="component" value="Unassembled WGS sequence"/>
</dbReference>
<evidence type="ECO:0000313" key="3">
    <source>
        <dbReference type="Proteomes" id="UP000027238"/>
    </source>
</evidence>
<name>A0A066XLM5_COLSU</name>
<feature type="compositionally biased region" description="Basic and acidic residues" evidence="1">
    <location>
        <begin position="119"/>
        <end position="133"/>
    </location>
</feature>
<sequence>MISAPRVDPVWWWAIAKYLELQRHRGASPSRRSGSEAVKLLLLLLGHVPSEAEAAVGDKPSSDSRKGGYSQQGASHPVVYRLPVAQASSPETHDNWAVKAFQFAEHSRTQDSAQSPRQNLKEEDRDQCQDQYW</sequence>
<feature type="region of interest" description="Disordered" evidence="1">
    <location>
        <begin position="52"/>
        <end position="77"/>
    </location>
</feature>
<dbReference type="HOGENOM" id="CLU_1906614_0_0_1"/>
<accession>A0A066XLM5</accession>